<sequence length="297" mass="34111">MYSVAVGLAKILRIPQRSTLSGVTDYVSRSNMARSTATSSIFKGSKDRFNGITVDSTLEPCDSGAFSKCLKASLDQWITENRRAIWFRVGLEQSDWIPDLTKNGFKFHHARDDWVTLYRWLPTDQTCNIPPYAHTLLGVGAIVYNEDTDEILVVKEKYSVVTPMWKFPGGYVEPGEDITVAAEREVMEETGIEAEFKHILSFRHAHRFAYGCSDIYMVACLTPRSYEITKCNREITDCVWMKLDEYVQHPEVHENNRLVAEKFIEFKNHKRTITVQTLIHPAIKTPFRVFTISKLED</sequence>
<dbReference type="PANTHER" id="PTHR13994:SF13">
    <property type="entry name" value="FI03680P"/>
    <property type="match status" value="1"/>
</dbReference>
<dbReference type="InParanoid" id="A0A6J0C4W4"/>
<dbReference type="SUPFAM" id="SSF55811">
    <property type="entry name" value="Nudix"/>
    <property type="match status" value="1"/>
</dbReference>
<dbReference type="Pfam" id="PF00293">
    <property type="entry name" value="NUDIX"/>
    <property type="match status" value="1"/>
</dbReference>
<evidence type="ECO:0000259" key="4">
    <source>
        <dbReference type="PROSITE" id="PS51462"/>
    </source>
</evidence>
<dbReference type="InterPro" id="IPR015797">
    <property type="entry name" value="NUDIX_hydrolase-like_dom_sf"/>
</dbReference>
<evidence type="ECO:0000256" key="2">
    <source>
        <dbReference type="ARBA" id="ARBA00022801"/>
    </source>
</evidence>
<dbReference type="FunCoup" id="A0A6J0C4W4">
    <property type="interactions" value="9"/>
</dbReference>
<dbReference type="PROSITE" id="PS51462">
    <property type="entry name" value="NUDIX"/>
    <property type="match status" value="1"/>
</dbReference>
<dbReference type="Gene3D" id="3.40.630.30">
    <property type="match status" value="1"/>
</dbReference>
<keyword evidence="2 3" id="KW-0378">Hydrolase</keyword>
<feature type="domain" description="Nudix hydrolase" evidence="4">
    <location>
        <begin position="134"/>
        <end position="265"/>
    </location>
</feature>
<dbReference type="CDD" id="cd04670">
    <property type="entry name" value="NUDIX_ASFGF2_Nudt6"/>
    <property type="match status" value="1"/>
</dbReference>
<comment type="similarity">
    <text evidence="1 3">Belongs to the Nudix hydrolase family.</text>
</comment>
<dbReference type="InterPro" id="IPR003293">
    <property type="entry name" value="Nudix_hydrolase6-like"/>
</dbReference>
<dbReference type="GeneID" id="107225591"/>
<organism evidence="5 6">
    <name type="scientific">Neodiprion lecontei</name>
    <name type="common">Redheaded pine sawfly</name>
    <dbReference type="NCBI Taxonomy" id="441921"/>
    <lineage>
        <taxon>Eukaryota</taxon>
        <taxon>Metazoa</taxon>
        <taxon>Ecdysozoa</taxon>
        <taxon>Arthropoda</taxon>
        <taxon>Hexapoda</taxon>
        <taxon>Insecta</taxon>
        <taxon>Pterygota</taxon>
        <taxon>Neoptera</taxon>
        <taxon>Endopterygota</taxon>
        <taxon>Hymenoptera</taxon>
        <taxon>Tenthredinoidea</taxon>
        <taxon>Diprionidae</taxon>
        <taxon>Diprioninae</taxon>
        <taxon>Neodiprion</taxon>
    </lineage>
</organism>
<evidence type="ECO:0000313" key="5">
    <source>
        <dbReference type="Proteomes" id="UP000829291"/>
    </source>
</evidence>
<evidence type="ECO:0000313" key="7">
    <source>
        <dbReference type="RefSeq" id="XP_046594996.1"/>
    </source>
</evidence>
<reference evidence="6" key="1">
    <citation type="submission" date="2025-04" db="UniProtKB">
        <authorList>
            <consortium name="RefSeq"/>
        </authorList>
    </citation>
    <scope>IDENTIFICATION</scope>
    <source>
        <tissue evidence="7">Thorax and Abdomen</tissue>
        <tissue evidence="6">Whole body</tissue>
    </source>
</reference>
<dbReference type="Proteomes" id="UP000829291">
    <property type="component" value="Chromosome 4"/>
</dbReference>
<dbReference type="InterPro" id="IPR020084">
    <property type="entry name" value="NUDIX_hydrolase_CS"/>
</dbReference>
<dbReference type="Gene3D" id="3.90.79.10">
    <property type="entry name" value="Nucleoside Triphosphate Pyrophosphohydrolase"/>
    <property type="match status" value="1"/>
</dbReference>
<dbReference type="GO" id="GO:0035529">
    <property type="term" value="F:NADH pyrophosphatase activity"/>
    <property type="evidence" value="ECO:0007669"/>
    <property type="project" value="TreeGrafter"/>
</dbReference>
<dbReference type="InterPro" id="IPR040618">
    <property type="entry name" value="Pre-Nudix"/>
</dbReference>
<proteinExistence type="inferred from homology"/>
<evidence type="ECO:0000256" key="3">
    <source>
        <dbReference type="RuleBase" id="RU003476"/>
    </source>
</evidence>
<dbReference type="OrthoDB" id="447842at2759"/>
<dbReference type="InterPro" id="IPR020476">
    <property type="entry name" value="Nudix_hydrolase"/>
</dbReference>
<dbReference type="RefSeq" id="XP_015521593.1">
    <property type="nucleotide sequence ID" value="XM_015666107.1"/>
</dbReference>
<dbReference type="GO" id="GO:0047631">
    <property type="term" value="F:ADP-ribose diphosphatase activity"/>
    <property type="evidence" value="ECO:0007669"/>
    <property type="project" value="TreeGrafter"/>
</dbReference>
<dbReference type="PROSITE" id="PS00893">
    <property type="entry name" value="NUDIX_BOX"/>
    <property type="match status" value="1"/>
</dbReference>
<evidence type="ECO:0000313" key="6">
    <source>
        <dbReference type="RefSeq" id="XP_015521593.1"/>
    </source>
</evidence>
<name>A0A6J0C4W4_NEOLC</name>
<accession>A0A6J0C4W4</accession>
<dbReference type="AlphaFoldDB" id="A0A6J0C4W4"/>
<dbReference type="GO" id="GO:0051287">
    <property type="term" value="F:NAD binding"/>
    <property type="evidence" value="ECO:0007669"/>
    <property type="project" value="TreeGrafter"/>
</dbReference>
<dbReference type="PRINTS" id="PR00502">
    <property type="entry name" value="NUDIXFAMILY"/>
</dbReference>
<dbReference type="PANTHER" id="PTHR13994">
    <property type="entry name" value="NUDIX HYDROLASE RELATED"/>
    <property type="match status" value="1"/>
</dbReference>
<dbReference type="FunFam" id="3.90.79.10:FF:000015">
    <property type="entry name" value="Nudix hydrolase 8"/>
    <property type="match status" value="1"/>
</dbReference>
<protein>
    <submittedName>
        <fullName evidence="6 7">Nucleoside diphosphate-linked moiety X motif 6</fullName>
    </submittedName>
</protein>
<dbReference type="RefSeq" id="XP_046594996.1">
    <property type="nucleotide sequence ID" value="XM_046739040.1"/>
</dbReference>
<keyword evidence="5" id="KW-1185">Reference proteome</keyword>
<gene>
    <name evidence="6 7" type="primary">LOC107225591</name>
</gene>
<dbReference type="InterPro" id="IPR000086">
    <property type="entry name" value="NUDIX_hydrolase_dom"/>
</dbReference>
<dbReference type="PRINTS" id="PR01356">
    <property type="entry name" value="GFGPROTEIN"/>
</dbReference>
<dbReference type="Pfam" id="PF18290">
    <property type="entry name" value="Nudix_hydro"/>
    <property type="match status" value="1"/>
</dbReference>
<dbReference type="KEGG" id="nlo:107225591"/>
<evidence type="ECO:0000256" key="1">
    <source>
        <dbReference type="ARBA" id="ARBA00005582"/>
    </source>
</evidence>